<dbReference type="PANTHER" id="PTHR13510">
    <property type="entry name" value="FYVE-FINGER-CONTAINING RAB5 EFFECTOR PROTEIN RABENOSYN-5-RELATED"/>
    <property type="match status" value="1"/>
</dbReference>
<evidence type="ECO:0000313" key="2">
    <source>
        <dbReference type="EMBL" id="GMF33774.1"/>
    </source>
</evidence>
<sequence>MATPSSPFGPLHLSCTDTAWLQELVRLLVHEHMLGYEKFVHQDQRLADPMRWKRNAKRDNLQVYCQHPVQQRKNSSAGERGLRRGLLRGHQDTDVGSALAEMPTLLLVGTMKGSLHDVMYGVLNPTADSMRIKSSYVGDKFASCAVLATIERPSPSDPFRSHTLKWFEGDHPYIFRPIVKNRDFVFMEATGIIQQADGGRVGYHVMHSVTFPGAKTMNGNIRAHMAVCAFYRQQSDGVVEVFTKTTANPGGHVAPAIAVKYGATALLSAQNLVDCAHAKKLAWAVATRARSTSTTSSSSSSSRSGSSSSSSRSGSSSRERRANSGGVCFSCDTSTSLLSRSDTCTLCTRPICPACKVKKALRVVAWTGGVAKHKTNFCGPCTAETMNLDARALAYEEFGADPLAARQSNHRNRLTAHLEGLTASDPNVVVLRPSALSS</sequence>
<comment type="caution">
    <text evidence="2">The sequence shown here is derived from an EMBL/GenBank/DDBJ whole genome shotgun (WGS) entry which is preliminary data.</text>
</comment>
<dbReference type="SUPFAM" id="SSF55961">
    <property type="entry name" value="Bet v1-like"/>
    <property type="match status" value="1"/>
</dbReference>
<evidence type="ECO:0000256" key="1">
    <source>
        <dbReference type="SAM" id="MobiDB-lite"/>
    </source>
</evidence>
<name>A0A9W6X8M3_9STRA</name>
<gene>
    <name evidence="2" type="ORF">Pfra01_000846800</name>
</gene>
<feature type="compositionally biased region" description="Low complexity" evidence="1">
    <location>
        <begin position="292"/>
        <end position="316"/>
    </location>
</feature>
<keyword evidence="3" id="KW-1185">Reference proteome</keyword>
<dbReference type="OrthoDB" id="119658at2759"/>
<dbReference type="SUPFAM" id="SSF57903">
    <property type="entry name" value="FYVE/PHD zinc finger"/>
    <property type="match status" value="1"/>
</dbReference>
<dbReference type="InterPro" id="IPR052727">
    <property type="entry name" value="Rab4/Rab5_effector"/>
</dbReference>
<organism evidence="2 3">
    <name type="scientific">Phytophthora fragariaefolia</name>
    <dbReference type="NCBI Taxonomy" id="1490495"/>
    <lineage>
        <taxon>Eukaryota</taxon>
        <taxon>Sar</taxon>
        <taxon>Stramenopiles</taxon>
        <taxon>Oomycota</taxon>
        <taxon>Peronosporomycetes</taxon>
        <taxon>Peronosporales</taxon>
        <taxon>Peronosporaceae</taxon>
        <taxon>Phytophthora</taxon>
    </lineage>
</organism>
<accession>A0A9W6X8M3</accession>
<dbReference type="EMBL" id="BSXT01000765">
    <property type="protein sequence ID" value="GMF33774.1"/>
    <property type="molecule type" value="Genomic_DNA"/>
</dbReference>
<dbReference type="PANTHER" id="PTHR13510:SF44">
    <property type="entry name" value="RABENOSYN-5"/>
    <property type="match status" value="1"/>
</dbReference>
<feature type="region of interest" description="Disordered" evidence="1">
    <location>
        <begin position="292"/>
        <end position="324"/>
    </location>
</feature>
<dbReference type="Proteomes" id="UP001165121">
    <property type="component" value="Unassembled WGS sequence"/>
</dbReference>
<reference evidence="2" key="1">
    <citation type="submission" date="2023-04" db="EMBL/GenBank/DDBJ databases">
        <title>Phytophthora fragariaefolia NBRC 109709.</title>
        <authorList>
            <person name="Ichikawa N."/>
            <person name="Sato H."/>
            <person name="Tonouchi N."/>
        </authorList>
    </citation>
    <scope>NUCLEOTIDE SEQUENCE</scope>
    <source>
        <strain evidence="2">NBRC 109709</strain>
    </source>
</reference>
<dbReference type="AlphaFoldDB" id="A0A9W6X8M3"/>
<dbReference type="InterPro" id="IPR023393">
    <property type="entry name" value="START-like_dom_sf"/>
</dbReference>
<evidence type="ECO:0000313" key="3">
    <source>
        <dbReference type="Proteomes" id="UP001165121"/>
    </source>
</evidence>
<protein>
    <submittedName>
        <fullName evidence="2">Unnamed protein product</fullName>
    </submittedName>
</protein>
<proteinExistence type="predicted"/>
<dbReference type="InterPro" id="IPR011011">
    <property type="entry name" value="Znf_FYVE_PHD"/>
</dbReference>
<dbReference type="Gene3D" id="3.30.530.20">
    <property type="match status" value="1"/>
</dbReference>